<dbReference type="PROSITE" id="PS00932">
    <property type="entry name" value="MOLYBDOPTERIN_PROK_3"/>
    <property type="match status" value="1"/>
</dbReference>
<accession>X1VZC6</accession>
<dbReference type="CDD" id="cd02790">
    <property type="entry name" value="MopB_CT_Formate-Dh_H"/>
    <property type="match status" value="1"/>
</dbReference>
<dbReference type="Gene3D" id="3.40.50.740">
    <property type="match status" value="1"/>
</dbReference>
<comment type="cofactor">
    <cofactor evidence="1">
        <name>Mo-bis(molybdopterin guanine dinucleotide)</name>
        <dbReference type="ChEBI" id="CHEBI:60539"/>
    </cofactor>
</comment>
<evidence type="ECO:0000259" key="5">
    <source>
        <dbReference type="Pfam" id="PF01568"/>
    </source>
</evidence>
<evidence type="ECO:0000256" key="2">
    <source>
        <dbReference type="ARBA" id="ARBA00022505"/>
    </source>
</evidence>
<dbReference type="GO" id="GO:0016491">
    <property type="term" value="F:oxidoreductase activity"/>
    <property type="evidence" value="ECO:0007669"/>
    <property type="project" value="UniProtKB-KW"/>
</dbReference>
<comment type="caution">
    <text evidence="6">The sequence shown here is derived from an EMBL/GenBank/DDBJ whole genome shotgun (WGS) entry which is preliminary data.</text>
</comment>
<feature type="non-terminal residue" evidence="6">
    <location>
        <position position="1"/>
    </location>
</feature>
<dbReference type="InterPro" id="IPR009010">
    <property type="entry name" value="Asp_de-COase-like_dom_sf"/>
</dbReference>
<dbReference type="PANTHER" id="PTHR43742:SF2">
    <property type="entry name" value="ASSIMILATORY NITRATE REDUCTASE CATALYTIC SUBUNIT"/>
    <property type="match status" value="1"/>
</dbReference>
<dbReference type="InterPro" id="IPR006657">
    <property type="entry name" value="MoPterin_dinucl-bd_dom"/>
</dbReference>
<organism evidence="6">
    <name type="scientific">marine sediment metagenome</name>
    <dbReference type="NCBI Taxonomy" id="412755"/>
    <lineage>
        <taxon>unclassified sequences</taxon>
        <taxon>metagenomes</taxon>
        <taxon>ecological metagenomes</taxon>
    </lineage>
</organism>
<evidence type="ECO:0000256" key="4">
    <source>
        <dbReference type="ARBA" id="ARBA00023002"/>
    </source>
</evidence>
<name>X1VZC6_9ZZZZ</name>
<dbReference type="InterPro" id="IPR041925">
    <property type="entry name" value="CT_Formate-Dh_H"/>
</dbReference>
<dbReference type="EMBL" id="BARW01037800">
    <property type="protein sequence ID" value="GAJ18220.1"/>
    <property type="molecule type" value="Genomic_DNA"/>
</dbReference>
<dbReference type="GO" id="GO:0046872">
    <property type="term" value="F:metal ion binding"/>
    <property type="evidence" value="ECO:0007669"/>
    <property type="project" value="UniProtKB-KW"/>
</dbReference>
<gene>
    <name evidence="6" type="ORF">S12H4_58252</name>
</gene>
<dbReference type="InterPro" id="IPR050612">
    <property type="entry name" value="Prok_Mopterin_Oxidored"/>
</dbReference>
<keyword evidence="2" id="KW-0500">Molybdenum</keyword>
<feature type="domain" description="Molybdopterin dinucleotide-binding" evidence="5">
    <location>
        <begin position="90"/>
        <end position="187"/>
    </location>
</feature>
<dbReference type="Pfam" id="PF01568">
    <property type="entry name" value="Molydop_binding"/>
    <property type="match status" value="1"/>
</dbReference>
<proteinExistence type="predicted"/>
<keyword evidence="3" id="KW-0479">Metal-binding</keyword>
<protein>
    <recommendedName>
        <fullName evidence="5">Molybdopterin dinucleotide-binding domain-containing protein</fullName>
    </recommendedName>
</protein>
<sequence>TGQIAQRMGSKGFDFAHPSQIMEEIANLTPSYGGIAYSRLDNGGLQWPCPTQDHPGTPILHTKQFTRGKGRFAPLDYKPPMELPDDDYPLMLTTGRSLYHFHTGTLTRKVKGLNILGGEGLVEINPEDASALGITDGEMVKVVSRRGEIEAKAKVTEVSPVGVVFMTFHFAESPANLLTNSALDPVS</sequence>
<dbReference type="Gene3D" id="2.40.40.20">
    <property type="match status" value="1"/>
</dbReference>
<evidence type="ECO:0000256" key="3">
    <source>
        <dbReference type="ARBA" id="ARBA00022723"/>
    </source>
</evidence>
<dbReference type="AlphaFoldDB" id="X1VZC6"/>
<evidence type="ECO:0000313" key="6">
    <source>
        <dbReference type="EMBL" id="GAJ18220.1"/>
    </source>
</evidence>
<dbReference type="SUPFAM" id="SSF53706">
    <property type="entry name" value="Formate dehydrogenase/DMSO reductase, domains 1-3"/>
    <property type="match status" value="1"/>
</dbReference>
<keyword evidence="4" id="KW-0560">Oxidoreductase</keyword>
<dbReference type="InterPro" id="IPR006655">
    <property type="entry name" value="Mopterin_OxRdtase_prok_CS"/>
</dbReference>
<dbReference type="PANTHER" id="PTHR43742">
    <property type="entry name" value="TRIMETHYLAMINE-N-OXIDE REDUCTASE"/>
    <property type="match status" value="1"/>
</dbReference>
<dbReference type="GO" id="GO:0043546">
    <property type="term" value="F:molybdopterin cofactor binding"/>
    <property type="evidence" value="ECO:0007669"/>
    <property type="project" value="InterPro"/>
</dbReference>
<reference evidence="6" key="1">
    <citation type="journal article" date="2014" name="Front. Microbiol.">
        <title>High frequency of phylogenetically diverse reductive dehalogenase-homologous genes in deep subseafloor sedimentary metagenomes.</title>
        <authorList>
            <person name="Kawai M."/>
            <person name="Futagami T."/>
            <person name="Toyoda A."/>
            <person name="Takaki Y."/>
            <person name="Nishi S."/>
            <person name="Hori S."/>
            <person name="Arai W."/>
            <person name="Tsubouchi T."/>
            <person name="Morono Y."/>
            <person name="Uchiyama I."/>
            <person name="Ito T."/>
            <person name="Fujiyama A."/>
            <person name="Inagaki F."/>
            <person name="Takami H."/>
        </authorList>
    </citation>
    <scope>NUCLEOTIDE SEQUENCE</scope>
    <source>
        <strain evidence="6">Expedition CK06-06</strain>
    </source>
</reference>
<feature type="non-terminal residue" evidence="6">
    <location>
        <position position="187"/>
    </location>
</feature>
<dbReference type="SUPFAM" id="SSF50692">
    <property type="entry name" value="ADC-like"/>
    <property type="match status" value="1"/>
</dbReference>
<evidence type="ECO:0000256" key="1">
    <source>
        <dbReference type="ARBA" id="ARBA00001942"/>
    </source>
</evidence>